<keyword evidence="2" id="KW-0812">Transmembrane</keyword>
<dbReference type="InterPro" id="IPR052016">
    <property type="entry name" value="Bact_Sigma-Reg"/>
</dbReference>
<dbReference type="GO" id="GO:0016791">
    <property type="term" value="F:phosphatase activity"/>
    <property type="evidence" value="ECO:0007669"/>
    <property type="project" value="TreeGrafter"/>
</dbReference>
<dbReference type="SMART" id="SM00331">
    <property type="entry name" value="PP2C_SIG"/>
    <property type="match status" value="1"/>
</dbReference>
<dbReference type="RefSeq" id="WP_135623920.1">
    <property type="nucleotide sequence ID" value="NZ_RQGD01000034.1"/>
</dbReference>
<feature type="transmembrane region" description="Helical" evidence="2">
    <location>
        <begin position="179"/>
        <end position="200"/>
    </location>
</feature>
<organism evidence="5 6">
    <name type="scientific">Leptospira ognonensis</name>
    <dbReference type="NCBI Taxonomy" id="2484945"/>
    <lineage>
        <taxon>Bacteria</taxon>
        <taxon>Pseudomonadati</taxon>
        <taxon>Spirochaetota</taxon>
        <taxon>Spirochaetia</taxon>
        <taxon>Leptospirales</taxon>
        <taxon>Leptospiraceae</taxon>
        <taxon>Leptospira</taxon>
    </lineage>
</organism>
<dbReference type="InterPro" id="IPR001932">
    <property type="entry name" value="PPM-type_phosphatase-like_dom"/>
</dbReference>
<feature type="transmembrane region" description="Helical" evidence="2">
    <location>
        <begin position="361"/>
        <end position="382"/>
    </location>
</feature>
<dbReference type="InterPro" id="IPR036457">
    <property type="entry name" value="PPM-type-like_dom_sf"/>
</dbReference>
<evidence type="ECO:0000313" key="5">
    <source>
        <dbReference type="EMBL" id="TGL57902.1"/>
    </source>
</evidence>
<dbReference type="Gene3D" id="2.60.40.2380">
    <property type="match status" value="1"/>
</dbReference>
<evidence type="ECO:0000256" key="1">
    <source>
        <dbReference type="ARBA" id="ARBA00022801"/>
    </source>
</evidence>
<dbReference type="Pfam" id="PF07695">
    <property type="entry name" value="7TMR-DISM_7TM"/>
    <property type="match status" value="1"/>
</dbReference>
<dbReference type="Proteomes" id="UP000297693">
    <property type="component" value="Unassembled WGS sequence"/>
</dbReference>
<feature type="chain" id="PRO_5020386509" evidence="3">
    <location>
        <begin position="19"/>
        <end position="639"/>
    </location>
</feature>
<feature type="transmembrane region" description="Helical" evidence="2">
    <location>
        <begin position="242"/>
        <end position="263"/>
    </location>
</feature>
<keyword evidence="2" id="KW-0472">Membrane</keyword>
<dbReference type="Gene3D" id="3.60.40.10">
    <property type="entry name" value="PPM-type phosphatase domain"/>
    <property type="match status" value="1"/>
</dbReference>
<dbReference type="Pfam" id="PF07228">
    <property type="entry name" value="SpoIIE"/>
    <property type="match status" value="1"/>
</dbReference>
<feature type="transmembrane region" description="Helical" evidence="2">
    <location>
        <begin position="331"/>
        <end position="355"/>
    </location>
</feature>
<keyword evidence="3" id="KW-0732">Signal</keyword>
<dbReference type="EMBL" id="RQGD01000034">
    <property type="protein sequence ID" value="TGL57902.1"/>
    <property type="molecule type" value="Genomic_DNA"/>
</dbReference>
<feature type="signal peptide" evidence="3">
    <location>
        <begin position="1"/>
        <end position="18"/>
    </location>
</feature>
<evidence type="ECO:0000259" key="4">
    <source>
        <dbReference type="SMART" id="SM00331"/>
    </source>
</evidence>
<comment type="caution">
    <text evidence="5">The sequence shown here is derived from an EMBL/GenBank/DDBJ whole genome shotgun (WGS) entry which is preliminary data.</text>
</comment>
<accession>A0A4R9JZR9</accession>
<dbReference type="AlphaFoldDB" id="A0A4R9JZR9"/>
<feature type="domain" description="PPM-type phosphatase" evidence="4">
    <location>
        <begin position="419"/>
        <end position="634"/>
    </location>
</feature>
<dbReference type="InterPro" id="IPR011623">
    <property type="entry name" value="7TMR_DISM_rcpt_extracell_dom1"/>
</dbReference>
<dbReference type="PANTHER" id="PTHR43156:SF2">
    <property type="entry name" value="STAGE II SPORULATION PROTEIN E"/>
    <property type="match status" value="1"/>
</dbReference>
<name>A0A4R9JZR9_9LEPT</name>
<reference evidence="5" key="1">
    <citation type="journal article" date="2019" name="PLoS Negl. Trop. Dis.">
        <title>Revisiting the worldwide diversity of Leptospira species in the environment.</title>
        <authorList>
            <person name="Vincent A.T."/>
            <person name="Schiettekatte O."/>
            <person name="Bourhy P."/>
            <person name="Veyrier F.J."/>
            <person name="Picardeau M."/>
        </authorList>
    </citation>
    <scope>NUCLEOTIDE SEQUENCE [LARGE SCALE GENOMIC DNA]</scope>
    <source>
        <strain evidence="5">201702476</strain>
    </source>
</reference>
<proteinExistence type="predicted"/>
<dbReference type="SUPFAM" id="SSF81606">
    <property type="entry name" value="PP2C-like"/>
    <property type="match status" value="1"/>
</dbReference>
<keyword evidence="2" id="KW-1133">Transmembrane helix</keyword>
<keyword evidence="1" id="KW-0378">Hydrolase</keyword>
<dbReference type="Pfam" id="PF07696">
    <property type="entry name" value="7TMR-DISMED2"/>
    <property type="match status" value="1"/>
</dbReference>
<feature type="transmembrane region" description="Helical" evidence="2">
    <location>
        <begin position="301"/>
        <end position="322"/>
    </location>
</feature>
<evidence type="ECO:0000256" key="3">
    <source>
        <dbReference type="SAM" id="SignalP"/>
    </source>
</evidence>
<feature type="transmembrane region" description="Helical" evidence="2">
    <location>
        <begin position="275"/>
        <end position="295"/>
    </location>
</feature>
<protein>
    <submittedName>
        <fullName evidence="5">Serine/threonine protein phosphatase</fullName>
    </submittedName>
</protein>
<evidence type="ECO:0000256" key="2">
    <source>
        <dbReference type="SAM" id="Phobius"/>
    </source>
</evidence>
<gene>
    <name evidence="5" type="ORF">EHQ58_10880</name>
</gene>
<sequence>MYPFLTFFLVLVTSALTAETIELNPDRSKIDIAKKIEYLIPPPKDSNINIVLKEGNSWKPNENGTVHFPDEKNPLWLRFSVDHTGKTPHTYYLLFSSPVIDRFEMYYFANGRWVTLASGDQTLRREKPLYSHLPAFPITLNPQEIRTIYIKIISENQYFSFISIHNSRSFLTFSKISDLLFSAYFGAGGLMFLYTLLLAYTLRYRQFFFYFFYLTSILLVTLFSTGFIQYIEIGNSNVWKNYLFPVSIYLTSIFGLLFTKEFLELEKYGKKHLRVTLFLIGLSIFILPSILFLNLRAYIEFALTFVSLPIFWGIYLAIYAIFKNPKKIENYLFFFAFGSMLAGAAVNLSTIQGWIKPLSIATFSLPLGSAIEIFLLAVALMIKVSDLRKDNEEKQEIDAQLKVAKRLQKDLLPKHRSHLKGFPIGFRYLPTSDIGGDFVHYLEDEEGFGVFLCDVSGHGIAAAMIASMAKVSLQLWVSELDQPAKAAEKMRLSLLENLSGHFLSAIFLYINPKKKIMKIANAGHPPLILISPSGDTELVNSQGRAITEFIALKLIEVERPLPESGKIVLYTDGVLEARDPNTDELFGEERFLTLIKDNAELDPQSLCDRVVGEVFRFSKYKRADDDITIFSLGLKRITE</sequence>
<dbReference type="InterPro" id="IPR011622">
    <property type="entry name" value="7TMR_DISM_rcpt_extracell_dom2"/>
</dbReference>
<dbReference type="OrthoDB" id="118142at2"/>
<evidence type="ECO:0000313" key="6">
    <source>
        <dbReference type="Proteomes" id="UP000297693"/>
    </source>
</evidence>
<keyword evidence="6" id="KW-1185">Reference proteome</keyword>
<dbReference type="PANTHER" id="PTHR43156">
    <property type="entry name" value="STAGE II SPORULATION PROTEIN E-RELATED"/>
    <property type="match status" value="1"/>
</dbReference>
<feature type="transmembrane region" description="Helical" evidence="2">
    <location>
        <begin position="207"/>
        <end position="230"/>
    </location>
</feature>